<feature type="region of interest" description="Disordered" evidence="1">
    <location>
        <begin position="1"/>
        <end position="26"/>
    </location>
</feature>
<dbReference type="EMBL" id="CP002343">
    <property type="protein sequence ID" value="ADU50028.1"/>
    <property type="molecule type" value="Genomic_DNA"/>
</dbReference>
<dbReference type="KEGG" id="ica:Intca_3555"/>
<keyword evidence="2" id="KW-1133">Transmembrane helix</keyword>
<evidence type="ECO:0000313" key="3">
    <source>
        <dbReference type="EMBL" id="ADU50028.1"/>
    </source>
</evidence>
<keyword evidence="2" id="KW-0472">Membrane</keyword>
<dbReference type="HOGENOM" id="CLU_106273_5_1_11"/>
<evidence type="ECO:0008006" key="5">
    <source>
        <dbReference type="Google" id="ProtNLM"/>
    </source>
</evidence>
<keyword evidence="4" id="KW-1185">Reference proteome</keyword>
<feature type="transmembrane region" description="Helical" evidence="2">
    <location>
        <begin position="96"/>
        <end position="117"/>
    </location>
</feature>
<dbReference type="eggNOG" id="ENOG5032TF3">
    <property type="taxonomic scope" value="Bacteria"/>
</dbReference>
<dbReference type="RefSeq" id="WP_013494335.1">
    <property type="nucleotide sequence ID" value="NC_014830.1"/>
</dbReference>
<sequence length="147" mass="15295">MIDAPGSRGVPPPRETTDTLPGEPLSSLGDVVADIAKDLSTLVRQETELAKAELRDSARRAGKGSGLLGGAGLAGWFVLFFLSVALWWAIGSALGLGWSALIVAVLWGIVAAVLYSLGRGELKRVQGLPKTTETAKQIPDAMKGNAS</sequence>
<protein>
    <recommendedName>
        <fullName evidence="5">Integral membrane protein</fullName>
    </recommendedName>
</protein>
<name>E6S6L1_INTC7</name>
<organism evidence="3 4">
    <name type="scientific">Intrasporangium calvum (strain ATCC 23552 / DSM 43043 / JCM 3097 / NBRC 12989 / NCIMB 10167 / NRRL B-3866 / 7 KIP)</name>
    <dbReference type="NCBI Taxonomy" id="710696"/>
    <lineage>
        <taxon>Bacteria</taxon>
        <taxon>Bacillati</taxon>
        <taxon>Actinomycetota</taxon>
        <taxon>Actinomycetes</taxon>
        <taxon>Micrococcales</taxon>
        <taxon>Intrasporangiaceae</taxon>
        <taxon>Intrasporangium</taxon>
    </lineage>
</organism>
<evidence type="ECO:0000256" key="1">
    <source>
        <dbReference type="SAM" id="MobiDB-lite"/>
    </source>
</evidence>
<reference evidence="3 4" key="1">
    <citation type="journal article" date="2010" name="Stand. Genomic Sci.">
        <title>Complete genome sequence of Intrasporangium calvum type strain (7 KIP).</title>
        <authorList>
            <person name="Del Rio T.G."/>
            <person name="Chertkov O."/>
            <person name="Yasawong M."/>
            <person name="Lucas S."/>
            <person name="Deshpande S."/>
            <person name="Cheng J.F."/>
            <person name="Detter C."/>
            <person name="Tapia R."/>
            <person name="Han C."/>
            <person name="Goodwin L."/>
            <person name="Pitluck S."/>
            <person name="Liolios K."/>
            <person name="Ivanova N."/>
            <person name="Mavromatis K."/>
            <person name="Pati A."/>
            <person name="Chen A."/>
            <person name="Palaniappan K."/>
            <person name="Land M."/>
            <person name="Hauser L."/>
            <person name="Chang Y.J."/>
            <person name="Jeffries C.D."/>
            <person name="Rohde M."/>
            <person name="Pukall R."/>
            <person name="Sikorski J."/>
            <person name="Goker M."/>
            <person name="Woyke T."/>
            <person name="Bristow J."/>
            <person name="Eisen J.A."/>
            <person name="Markowitz V."/>
            <person name="Hugenholtz P."/>
            <person name="Kyrpides N.C."/>
            <person name="Klenk H.P."/>
            <person name="Lapidus A."/>
        </authorList>
    </citation>
    <scope>NUCLEOTIDE SEQUENCE [LARGE SCALE GENOMIC DNA]</scope>
    <source>
        <strain evidence="4">ATCC 23552 / DSM 43043 / JCM 3097 / NBRC 12989 / 7 KIP</strain>
    </source>
</reference>
<gene>
    <name evidence="3" type="ordered locus">Intca_3555</name>
</gene>
<dbReference type="Pfam" id="PF07332">
    <property type="entry name" value="Phage_holin_3_6"/>
    <property type="match status" value="1"/>
</dbReference>
<keyword evidence="2" id="KW-0812">Transmembrane</keyword>
<dbReference type="InterPro" id="IPR009937">
    <property type="entry name" value="Phage_holin_3_6"/>
</dbReference>
<dbReference type="AlphaFoldDB" id="E6S6L1"/>
<accession>E6S6L1</accession>
<feature type="transmembrane region" description="Helical" evidence="2">
    <location>
        <begin position="67"/>
        <end position="90"/>
    </location>
</feature>
<evidence type="ECO:0000256" key="2">
    <source>
        <dbReference type="SAM" id="Phobius"/>
    </source>
</evidence>
<evidence type="ECO:0000313" key="4">
    <source>
        <dbReference type="Proteomes" id="UP000008914"/>
    </source>
</evidence>
<dbReference type="Proteomes" id="UP000008914">
    <property type="component" value="Chromosome"/>
</dbReference>
<proteinExistence type="predicted"/>
<dbReference type="OrthoDB" id="3216929at2"/>
<dbReference type="STRING" id="710696.Intca_3555"/>